<dbReference type="InterPro" id="IPR011990">
    <property type="entry name" value="TPR-like_helical_dom_sf"/>
</dbReference>
<dbReference type="AlphaFoldDB" id="A0A165D304"/>
<evidence type="ECO:0000313" key="3">
    <source>
        <dbReference type="Proteomes" id="UP000076871"/>
    </source>
</evidence>
<dbReference type="STRING" id="1314785.A0A165D304"/>
<dbReference type="OrthoDB" id="3169018at2759"/>
<dbReference type="PANTHER" id="PTHR19959">
    <property type="entry name" value="KINESIN LIGHT CHAIN"/>
    <property type="match status" value="1"/>
</dbReference>
<protein>
    <recommendedName>
        <fullName evidence="1">CHAT domain-containing protein</fullName>
    </recommendedName>
</protein>
<dbReference type="Pfam" id="PF12770">
    <property type="entry name" value="CHAT"/>
    <property type="match status" value="1"/>
</dbReference>
<dbReference type="EMBL" id="KV427639">
    <property type="protein sequence ID" value="KZT04056.1"/>
    <property type="molecule type" value="Genomic_DNA"/>
</dbReference>
<keyword evidence="3" id="KW-1185">Reference proteome</keyword>
<sequence>MSLNTVSLIANIDADLVQIQGNISEFFMQILAHLSQELLKCYHKSHLVSELNKMIMILGMALQLVPDDHKHKWAYWGMLADALHRQFQHTRDLTYLDQAIAGAVQLTSNDPEMLNDLENFFSRRFRHLQNLADVNLAIAVQQKAVQLTPDNHANKPDWLSNLGNSFLSCFKHLGNLADVDQAIAAQQEAVQLTLDDHVNKPDWLSNLGNSFLSHFEHLDNLADVEQAIAVQQKAIHLTRDNHAPKPEWLSNLGQSFWRRFERLGNLADVEQAIAMQQKAMHLTPDDHAHKSGQLNNLGISFLSRFKHLGNLADVEQAIAVQQKAVHLIRDDHPHKPDWLNNLGNSFLSRFEHLGNLADVEQAIAMQQKAVQLTPDDHAHKPDELNNLGNSLLKHFKHLDDHSALEKAMLQYSLAAKSSTRPFSTRFHAGQNWIKCAHALQDSSLLQACNVTLTLLPNLAWLGLPFSDRYGALIRAASLARDVAAIAIQCGHYGTAVEWLEQGRSIVWEQQLQLRTPFDDLQAKHPTLANKISQISKQLEQASYKRTLEKEAQQHHALAHEWELLLAEIRSMPGFEQFLMPKKLAQLLKCAHSGPVIILNCSQLHCDALMIVFGSKDVIHLPLDGLTYQIAQNLELSLNSLLRNKDRIISTKMEFSGDEAYSSFESILSELWSKIVKPVLDRLDYQKQTSTCSNLSRIFWCPTGPLAFLPIHAAGIYGTAESNIKLSEFAISSYTPTLSALILPSEDNIPQNNHLLAVAQPSSDGQFFQLPGTQKKISKIKERLKRLSSMQVLLVESDGRKDDVLDKLQKCSWAHFACHGIQDLQNPVNSGLQLANNQHLKLSDIVRVTHP</sequence>
<dbReference type="InterPro" id="IPR024983">
    <property type="entry name" value="CHAT_dom"/>
</dbReference>
<evidence type="ECO:0000259" key="1">
    <source>
        <dbReference type="Pfam" id="PF12770"/>
    </source>
</evidence>
<dbReference type="InParanoid" id="A0A165D304"/>
<proteinExistence type="predicted"/>
<dbReference type="Gene3D" id="1.25.40.10">
    <property type="entry name" value="Tetratricopeptide repeat domain"/>
    <property type="match status" value="2"/>
</dbReference>
<organism evidence="2 3">
    <name type="scientific">Laetiporus sulphureus 93-53</name>
    <dbReference type="NCBI Taxonomy" id="1314785"/>
    <lineage>
        <taxon>Eukaryota</taxon>
        <taxon>Fungi</taxon>
        <taxon>Dikarya</taxon>
        <taxon>Basidiomycota</taxon>
        <taxon>Agaricomycotina</taxon>
        <taxon>Agaricomycetes</taxon>
        <taxon>Polyporales</taxon>
        <taxon>Laetiporus</taxon>
    </lineage>
</organism>
<dbReference type="PANTHER" id="PTHR19959:SF119">
    <property type="entry name" value="FUNGAL LIPASE-LIKE DOMAIN-CONTAINING PROTEIN"/>
    <property type="match status" value="1"/>
</dbReference>
<reference evidence="2 3" key="1">
    <citation type="journal article" date="2016" name="Mol. Biol. Evol.">
        <title>Comparative Genomics of Early-Diverging Mushroom-Forming Fungi Provides Insights into the Origins of Lignocellulose Decay Capabilities.</title>
        <authorList>
            <person name="Nagy L.G."/>
            <person name="Riley R."/>
            <person name="Tritt A."/>
            <person name="Adam C."/>
            <person name="Daum C."/>
            <person name="Floudas D."/>
            <person name="Sun H."/>
            <person name="Yadav J.S."/>
            <person name="Pangilinan J."/>
            <person name="Larsson K.H."/>
            <person name="Matsuura K."/>
            <person name="Barry K."/>
            <person name="Labutti K."/>
            <person name="Kuo R."/>
            <person name="Ohm R.A."/>
            <person name="Bhattacharya S.S."/>
            <person name="Shirouzu T."/>
            <person name="Yoshinaga Y."/>
            <person name="Martin F.M."/>
            <person name="Grigoriev I.V."/>
            <person name="Hibbett D.S."/>
        </authorList>
    </citation>
    <scope>NUCLEOTIDE SEQUENCE [LARGE SCALE GENOMIC DNA]</scope>
    <source>
        <strain evidence="2 3">93-53</strain>
    </source>
</reference>
<name>A0A165D304_9APHY</name>
<dbReference type="SUPFAM" id="SSF81901">
    <property type="entry name" value="HCP-like"/>
    <property type="match status" value="1"/>
</dbReference>
<evidence type="ECO:0000313" key="2">
    <source>
        <dbReference type="EMBL" id="KZT04056.1"/>
    </source>
</evidence>
<feature type="domain" description="CHAT" evidence="1">
    <location>
        <begin position="666"/>
        <end position="845"/>
    </location>
</feature>
<dbReference type="RefSeq" id="XP_040761796.1">
    <property type="nucleotide sequence ID" value="XM_040913889.1"/>
</dbReference>
<dbReference type="GeneID" id="63830917"/>
<accession>A0A165D304</accession>
<gene>
    <name evidence="2" type="ORF">LAESUDRAFT_786379</name>
</gene>
<dbReference type="Proteomes" id="UP000076871">
    <property type="component" value="Unassembled WGS sequence"/>
</dbReference>